<evidence type="ECO:0000313" key="1">
    <source>
        <dbReference type="EMBL" id="ACV38842.1"/>
    </source>
</evidence>
<accession>C7N9L1</accession>
<gene>
    <name evidence="1" type="ordered locus">Lebu_0939</name>
</gene>
<reference evidence="1 2" key="1">
    <citation type="journal article" date="2009" name="Stand. Genomic Sci.">
        <title>Complete genome sequence of Leptotrichia buccalis type strain (C-1013-b).</title>
        <authorList>
            <person name="Ivanova N."/>
            <person name="Gronow S."/>
            <person name="Lapidus A."/>
            <person name="Copeland A."/>
            <person name="Glavina Del Rio T."/>
            <person name="Nolan M."/>
            <person name="Lucas S."/>
            <person name="Chen F."/>
            <person name="Tice H."/>
            <person name="Cheng J.F."/>
            <person name="Saunders E."/>
            <person name="Bruce D."/>
            <person name="Goodwin L."/>
            <person name="Brettin T."/>
            <person name="Detter J.C."/>
            <person name="Han C."/>
            <person name="Pitluck S."/>
            <person name="Mikhailova N."/>
            <person name="Pati A."/>
            <person name="Mavrommatis K."/>
            <person name="Chen A."/>
            <person name="Palaniappan K."/>
            <person name="Land M."/>
            <person name="Hauser L."/>
            <person name="Chang Y.J."/>
            <person name="Jeffries C.D."/>
            <person name="Chain P."/>
            <person name="Rohde C."/>
            <person name="Goker M."/>
            <person name="Bristow J."/>
            <person name="Eisen J.A."/>
            <person name="Markowitz V."/>
            <person name="Hugenholtz P."/>
            <person name="Kyrpides N.C."/>
            <person name="Klenk H.P."/>
        </authorList>
    </citation>
    <scope>NUCLEOTIDE SEQUENCE [LARGE SCALE GENOMIC DNA]</scope>
    <source>
        <strain evidence="2">ATCC 14201 / DSM 1135 / JCM 12969 / NCTC 10249 / C-1013-b</strain>
    </source>
</reference>
<dbReference type="Proteomes" id="UP000001910">
    <property type="component" value="Chromosome"/>
</dbReference>
<evidence type="ECO:0000313" key="2">
    <source>
        <dbReference type="Proteomes" id="UP000001910"/>
    </source>
</evidence>
<dbReference type="RefSeq" id="WP_015769190.1">
    <property type="nucleotide sequence ID" value="NC_013192.1"/>
</dbReference>
<name>C7N9L1_LEPBD</name>
<dbReference type="KEGG" id="lba:Lebu_0939"/>
<sequence length="157" mass="18497">MVLEDMAYQLTAIHKIEKKRNNLGGRNFFKTSHSIAIEILIHMDLYITAETNLRVFEKLPEETKKYLNILKEYSSNISRHTKKADIGVDVFADPANIVVDMYYSRRNLLKFINGICYERGKKFLTTRENSSNPYYHCYYTCKTIYKMVGSKENFKIK</sequence>
<dbReference type="HOGENOM" id="CLU_1675701_0_0_0"/>
<dbReference type="AlphaFoldDB" id="C7N9L1"/>
<proteinExistence type="predicted"/>
<dbReference type="EMBL" id="CP001685">
    <property type="protein sequence ID" value="ACV38842.1"/>
    <property type="molecule type" value="Genomic_DNA"/>
</dbReference>
<keyword evidence="2" id="KW-1185">Reference proteome</keyword>
<organism evidence="1 2">
    <name type="scientific">Leptotrichia buccalis (strain ATCC 14201 / DSM 1135 / JCM 12969 / NCTC 10249 / C-1013-b)</name>
    <dbReference type="NCBI Taxonomy" id="523794"/>
    <lineage>
        <taxon>Bacteria</taxon>
        <taxon>Fusobacteriati</taxon>
        <taxon>Fusobacteriota</taxon>
        <taxon>Fusobacteriia</taxon>
        <taxon>Fusobacteriales</taxon>
        <taxon>Leptotrichiaceae</taxon>
        <taxon>Leptotrichia</taxon>
    </lineage>
</organism>
<protein>
    <submittedName>
        <fullName evidence="1">Uncharacterized protein</fullName>
    </submittedName>
</protein>
<dbReference type="STRING" id="523794.Lebu_0939"/>